<dbReference type="GeneID" id="113209913"/>
<keyword evidence="1" id="KW-0175">Coiled coil</keyword>
<dbReference type="RefSeq" id="XP_026283462.1">
    <property type="nucleotide sequence ID" value="XM_026427677.2"/>
</dbReference>
<dbReference type="OrthoDB" id="10681227at2759"/>
<sequence length="878" mass="98707">MEIVGDLFDTCDDELHSGKVPVSILITAMKNEIPNSDNEREANLLQAVYDLLDPLQQDPLIDKATWIKAWQKMQSDADLNFTVSPCDGLLDQSKQSYCFSPGSPSSLESETEDVFILKEENDCLKNNIKILKDQLQNQEDSLIQEQTERREIEKKYASAENQIMKLTKQVKYLQESNTDLQSSIVSCEREKNKFAEQFHTTEKQLRGQTAAKNNEIMILNKEIEELNQTNIVLKCDIDQLKILLDQTVKAHGEQIREYKEAMQAERDEISTKITQSFSHRRDLAARLEECDFSGVDLQSELLESTNVDMNSCTAHTPKILSVASSTPRNVHVKPAVTTSLLEEMQAFGSGIDSSSILDCSFDVQTSQHHSGSESDDSYSSSGVERVPDPRHSPSIPLKGNFVQYAKQNEFSGNSCESFKTSGSQALLQDRLSNKARQPSLGEFSPPPLENDADLLLEKNQTILHKVGHIESFKSLQTCDLIKSSPENIKANLISSRSDDEFPNELHQHAQIQSHHANTQTIIVQMYEVGIQTSPLNCGMEIPTTHLPVCDAGTQTTEVCEVETENTHYYSDMGSSDIYPPVCGMEIPTTQLTVCDVGTQTTEVCEVETENTHYYSDMGSSDIYPPVCAMETKTKLRDEFSESDWSQDCVTESENVALKKLEASILELSSNDGCQSHREMNVNSCDNDLFREKGSLTHSNTRCKAIYEGKDEEIEYGIHYFGHSKIRRHTPEDTLVKLPTKTPTKELMPSHKVISFEIENISSNSPIKYFEEQFVSEDASNNDVAHSTVQKNELPALKMNLFKQRLKLLLAVICLSCLFVMLLFCSTVVLSVGVLETITQSGVISGTTPRWAAPKWISQFTYLVRPFLKVEERTREPIV</sequence>
<dbReference type="KEGG" id="foc:113209913"/>
<accession>A0A6J1SRE0</accession>
<feature type="region of interest" description="Disordered" evidence="2">
    <location>
        <begin position="364"/>
        <end position="397"/>
    </location>
</feature>
<protein>
    <submittedName>
        <fullName evidence="5">Uncharacterized protein LOC113209913</fullName>
    </submittedName>
</protein>
<organism evidence="4 5">
    <name type="scientific">Frankliniella occidentalis</name>
    <name type="common">Western flower thrips</name>
    <name type="synonym">Euthrips occidentalis</name>
    <dbReference type="NCBI Taxonomy" id="133901"/>
    <lineage>
        <taxon>Eukaryota</taxon>
        <taxon>Metazoa</taxon>
        <taxon>Ecdysozoa</taxon>
        <taxon>Arthropoda</taxon>
        <taxon>Hexapoda</taxon>
        <taxon>Insecta</taxon>
        <taxon>Pterygota</taxon>
        <taxon>Neoptera</taxon>
        <taxon>Paraneoptera</taxon>
        <taxon>Thysanoptera</taxon>
        <taxon>Terebrantia</taxon>
        <taxon>Thripoidea</taxon>
        <taxon>Thripidae</taxon>
        <taxon>Frankliniella</taxon>
    </lineage>
</organism>
<feature type="coiled-coil region" evidence="1">
    <location>
        <begin position="107"/>
        <end position="176"/>
    </location>
</feature>
<evidence type="ECO:0000256" key="3">
    <source>
        <dbReference type="SAM" id="Phobius"/>
    </source>
</evidence>
<feature type="transmembrane region" description="Helical" evidence="3">
    <location>
        <begin position="807"/>
        <end position="834"/>
    </location>
</feature>
<evidence type="ECO:0000313" key="4">
    <source>
        <dbReference type="Proteomes" id="UP000504606"/>
    </source>
</evidence>
<dbReference type="Proteomes" id="UP000504606">
    <property type="component" value="Unplaced"/>
</dbReference>
<feature type="coiled-coil region" evidence="1">
    <location>
        <begin position="209"/>
        <end position="268"/>
    </location>
</feature>
<keyword evidence="3" id="KW-1133">Transmembrane helix</keyword>
<dbReference type="AlphaFoldDB" id="A0A6J1SRE0"/>
<keyword evidence="4" id="KW-1185">Reference proteome</keyword>
<keyword evidence="3" id="KW-0472">Membrane</keyword>
<name>A0A6J1SRE0_FRAOC</name>
<evidence type="ECO:0000256" key="1">
    <source>
        <dbReference type="SAM" id="Coils"/>
    </source>
</evidence>
<evidence type="ECO:0000313" key="5">
    <source>
        <dbReference type="RefSeq" id="XP_026283462.1"/>
    </source>
</evidence>
<reference evidence="5" key="1">
    <citation type="submission" date="2025-08" db="UniProtKB">
        <authorList>
            <consortium name="RefSeq"/>
        </authorList>
    </citation>
    <scope>IDENTIFICATION</scope>
    <source>
        <tissue evidence="5">Whole organism</tissue>
    </source>
</reference>
<evidence type="ECO:0000256" key="2">
    <source>
        <dbReference type="SAM" id="MobiDB-lite"/>
    </source>
</evidence>
<gene>
    <name evidence="5" type="primary">LOC113209913</name>
</gene>
<keyword evidence="3" id="KW-0812">Transmembrane</keyword>
<proteinExistence type="predicted"/>